<keyword evidence="15" id="KW-1185">Reference proteome</keyword>
<dbReference type="GO" id="GO:0009279">
    <property type="term" value="C:cell outer membrane"/>
    <property type="evidence" value="ECO:0007669"/>
    <property type="project" value="UniProtKB-SubCell"/>
</dbReference>
<name>A0A1H3HM62_9PROT</name>
<dbReference type="Gene3D" id="2.50.20.10">
    <property type="entry name" value="Lipoprotein localisation LolA/LolB/LppX"/>
    <property type="match status" value="1"/>
</dbReference>
<comment type="function">
    <text evidence="13">Plays a critical role in the incorporation of lipoproteins in the outer membrane after they are released by the LolA protein.</text>
</comment>
<evidence type="ECO:0000256" key="4">
    <source>
        <dbReference type="ARBA" id="ARBA00016202"/>
    </source>
</evidence>
<dbReference type="Pfam" id="PF03550">
    <property type="entry name" value="LolB"/>
    <property type="match status" value="1"/>
</dbReference>
<dbReference type="Proteomes" id="UP000198640">
    <property type="component" value="Unassembled WGS sequence"/>
</dbReference>
<evidence type="ECO:0000313" key="14">
    <source>
        <dbReference type="EMBL" id="SDY15874.1"/>
    </source>
</evidence>
<evidence type="ECO:0000313" key="15">
    <source>
        <dbReference type="Proteomes" id="UP000198640"/>
    </source>
</evidence>
<dbReference type="NCBIfam" id="TIGR00548">
    <property type="entry name" value="lolB"/>
    <property type="match status" value="1"/>
</dbReference>
<keyword evidence="7 13" id="KW-0653">Protein transport</keyword>
<keyword evidence="12 14" id="KW-0449">Lipoprotein</keyword>
<comment type="subcellular location">
    <subcellularLocation>
        <location evidence="1">Cell outer membrane</location>
        <topology evidence="1">Lipid-anchor</topology>
    </subcellularLocation>
</comment>
<evidence type="ECO:0000256" key="1">
    <source>
        <dbReference type="ARBA" id="ARBA00004459"/>
    </source>
</evidence>
<dbReference type="EMBL" id="FNOY01000020">
    <property type="protein sequence ID" value="SDY15874.1"/>
    <property type="molecule type" value="Genomic_DNA"/>
</dbReference>
<dbReference type="SUPFAM" id="SSF89392">
    <property type="entry name" value="Prokaryotic lipoproteins and lipoprotein localization factors"/>
    <property type="match status" value="1"/>
</dbReference>
<keyword evidence="5 13" id="KW-0813">Transport</keyword>
<comment type="similarity">
    <text evidence="2 13">Belongs to the LolB family.</text>
</comment>
<keyword evidence="8 13" id="KW-0472">Membrane</keyword>
<reference evidence="14 15" key="1">
    <citation type="submission" date="2016-10" db="EMBL/GenBank/DDBJ databases">
        <authorList>
            <person name="de Groot N.N."/>
        </authorList>
    </citation>
    <scope>NUCLEOTIDE SEQUENCE [LARGE SCALE GENOMIC DNA]</scope>
    <source>
        <strain evidence="14 15">Nm1</strain>
    </source>
</reference>
<evidence type="ECO:0000256" key="3">
    <source>
        <dbReference type="ARBA" id="ARBA00011245"/>
    </source>
</evidence>
<gene>
    <name evidence="13" type="primary">lolB</name>
    <name evidence="14" type="ORF">SAMN05421881_102034</name>
</gene>
<evidence type="ECO:0000256" key="12">
    <source>
        <dbReference type="ARBA" id="ARBA00023288"/>
    </source>
</evidence>
<evidence type="ECO:0000256" key="9">
    <source>
        <dbReference type="ARBA" id="ARBA00023139"/>
    </source>
</evidence>
<protein>
    <recommendedName>
        <fullName evidence="4 13">Outer-membrane lipoprotein LolB</fullName>
    </recommendedName>
</protein>
<dbReference type="GO" id="GO:0044874">
    <property type="term" value="P:lipoprotein localization to outer membrane"/>
    <property type="evidence" value="ECO:0007669"/>
    <property type="project" value="UniProtKB-UniRule"/>
</dbReference>
<keyword evidence="9" id="KW-0564">Palmitate</keyword>
<keyword evidence="6" id="KW-0732">Signal</keyword>
<comment type="subunit">
    <text evidence="3 13">Monomer.</text>
</comment>
<sequence length="244" mass="28074">MRFNRQPSWLIDIIDKLFAGHAAIAKLSSMHGFCAEKIWRIQQWLCVCLILTSCAGPEIRPAAITATIIPPAFEQQESMDRFFMLVGRLAVKTDQQKFSGSVRWRHTAHEDEIYLFSPLGQVVAEIYRDRTGVRLTTSEPAIYRAATAEQLTAQVLGWELPLAGLRYWVRGRHFPMTVAEKDTDRDHRTVAIRQDGWQIAYLDYYPEQAAQSALPRLLEFTRADMKMKLVVDQWQNEHATRPAK</sequence>
<keyword evidence="11 13" id="KW-0998">Cell outer membrane</keyword>
<dbReference type="STRING" id="44576.SAMN05421881_102034"/>
<accession>A0A1H3HM62</accession>
<evidence type="ECO:0000256" key="5">
    <source>
        <dbReference type="ARBA" id="ARBA00022448"/>
    </source>
</evidence>
<evidence type="ECO:0000256" key="11">
    <source>
        <dbReference type="ARBA" id="ARBA00023237"/>
    </source>
</evidence>
<evidence type="ECO:0000256" key="2">
    <source>
        <dbReference type="ARBA" id="ARBA00009696"/>
    </source>
</evidence>
<dbReference type="InterPro" id="IPR029046">
    <property type="entry name" value="LolA/LolB/LppX"/>
</dbReference>
<evidence type="ECO:0000256" key="10">
    <source>
        <dbReference type="ARBA" id="ARBA00023186"/>
    </source>
</evidence>
<proteinExistence type="inferred from homology"/>
<dbReference type="HAMAP" id="MF_00233">
    <property type="entry name" value="LolB"/>
    <property type="match status" value="1"/>
</dbReference>
<evidence type="ECO:0000256" key="7">
    <source>
        <dbReference type="ARBA" id="ARBA00022927"/>
    </source>
</evidence>
<keyword evidence="10 13" id="KW-0143">Chaperone</keyword>
<evidence type="ECO:0000256" key="8">
    <source>
        <dbReference type="ARBA" id="ARBA00023136"/>
    </source>
</evidence>
<dbReference type="InterPro" id="IPR004565">
    <property type="entry name" value="OM_lipoprot_LolB"/>
</dbReference>
<dbReference type="AlphaFoldDB" id="A0A1H3HM62"/>
<organism evidence="14 15">
    <name type="scientific">Nitrosomonas halophila</name>
    <dbReference type="NCBI Taxonomy" id="44576"/>
    <lineage>
        <taxon>Bacteria</taxon>
        <taxon>Pseudomonadati</taxon>
        <taxon>Pseudomonadota</taxon>
        <taxon>Betaproteobacteria</taxon>
        <taxon>Nitrosomonadales</taxon>
        <taxon>Nitrosomonadaceae</taxon>
        <taxon>Nitrosomonas</taxon>
    </lineage>
</organism>
<dbReference type="GO" id="GO:0015031">
    <property type="term" value="P:protein transport"/>
    <property type="evidence" value="ECO:0007669"/>
    <property type="project" value="UniProtKB-KW"/>
</dbReference>
<dbReference type="CDD" id="cd16326">
    <property type="entry name" value="LolB"/>
    <property type="match status" value="1"/>
</dbReference>
<evidence type="ECO:0000256" key="6">
    <source>
        <dbReference type="ARBA" id="ARBA00022729"/>
    </source>
</evidence>
<evidence type="ECO:0000256" key="13">
    <source>
        <dbReference type="HAMAP-Rule" id="MF_00233"/>
    </source>
</evidence>